<dbReference type="Gene3D" id="2.10.25.10">
    <property type="entry name" value="Laminin"/>
    <property type="match status" value="3"/>
</dbReference>
<feature type="disulfide bond" evidence="12">
    <location>
        <begin position="408"/>
        <end position="423"/>
    </location>
</feature>
<dbReference type="InterPro" id="IPR002172">
    <property type="entry name" value="LDrepeatLR_classA_rpt"/>
</dbReference>
<dbReference type="Gene3D" id="4.10.1220.10">
    <property type="entry name" value="EGF-type module"/>
    <property type="match status" value="1"/>
</dbReference>
<dbReference type="FunFam" id="4.10.400.10:FF:000155">
    <property type="entry name" value="Low-density lipoprotein receptor"/>
    <property type="match status" value="1"/>
</dbReference>
<evidence type="ECO:0000256" key="1">
    <source>
        <dbReference type="ARBA" id="ARBA00004167"/>
    </source>
</evidence>
<dbReference type="Pfam" id="PF00057">
    <property type="entry name" value="Ldl_recept_a"/>
    <property type="match status" value="10"/>
</dbReference>
<dbReference type="SUPFAM" id="SSF63825">
    <property type="entry name" value="YWTD domain"/>
    <property type="match status" value="1"/>
</dbReference>
<feature type="domain" description="EGF-like" evidence="14">
    <location>
        <begin position="735"/>
        <end position="772"/>
    </location>
</feature>
<dbReference type="EMBL" id="JAWZYT010000088">
    <property type="protein sequence ID" value="KAK4328325.1"/>
    <property type="molecule type" value="Genomic_DNA"/>
</dbReference>
<protein>
    <recommendedName>
        <fullName evidence="17">Vitellogenin receptor</fullName>
    </recommendedName>
</protein>
<feature type="disulfide bond" evidence="12">
    <location>
        <begin position="659"/>
        <end position="677"/>
    </location>
</feature>
<dbReference type="SMART" id="SM00135">
    <property type="entry name" value="LY"/>
    <property type="match status" value="3"/>
</dbReference>
<feature type="disulfide bond" evidence="12">
    <location>
        <begin position="190"/>
        <end position="208"/>
    </location>
</feature>
<gene>
    <name evidence="15" type="ORF">Pmani_001268</name>
</gene>
<feature type="domain" description="EGF-like" evidence="14">
    <location>
        <begin position="466"/>
        <end position="525"/>
    </location>
</feature>
<keyword evidence="8" id="KW-0472">Membrane</keyword>
<dbReference type="SMART" id="SM00192">
    <property type="entry name" value="LDLa"/>
    <property type="match status" value="12"/>
</dbReference>
<dbReference type="GO" id="GO:0016324">
    <property type="term" value="C:apical plasma membrane"/>
    <property type="evidence" value="ECO:0007669"/>
    <property type="project" value="TreeGrafter"/>
</dbReference>
<dbReference type="InterPro" id="IPR011042">
    <property type="entry name" value="6-blade_b-propeller_TolB-like"/>
</dbReference>
<accession>A0AAE1URR2</accession>
<feature type="disulfide bond" evidence="12">
    <location>
        <begin position="288"/>
        <end position="306"/>
    </location>
</feature>
<dbReference type="SUPFAM" id="SSF57196">
    <property type="entry name" value="EGF/Laminin"/>
    <property type="match status" value="2"/>
</dbReference>
<dbReference type="SMART" id="SM00181">
    <property type="entry name" value="EGF"/>
    <property type="match status" value="5"/>
</dbReference>
<feature type="domain" description="EGF-like" evidence="14">
    <location>
        <begin position="139"/>
        <end position="177"/>
    </location>
</feature>
<feature type="domain" description="EGF-like calcium-binding" evidence="13">
    <location>
        <begin position="717"/>
        <end position="772"/>
    </location>
</feature>
<dbReference type="PROSITE" id="PS01209">
    <property type="entry name" value="LDLRA_1"/>
    <property type="match status" value="6"/>
</dbReference>
<evidence type="ECO:0008006" key="17">
    <source>
        <dbReference type="Google" id="ProtNLM"/>
    </source>
</evidence>
<dbReference type="Gene3D" id="2.120.10.30">
    <property type="entry name" value="TolB, C-terminal domain"/>
    <property type="match status" value="2"/>
</dbReference>
<dbReference type="FunFam" id="4.10.400.10:FF:000119">
    <property type="entry name" value="Suppressor of tumorigenicity 14 protein homolog"/>
    <property type="match status" value="1"/>
</dbReference>
<proteinExistence type="predicted"/>
<feature type="disulfide bond" evidence="12">
    <location>
        <begin position="696"/>
        <end position="708"/>
    </location>
</feature>
<reference evidence="15" key="1">
    <citation type="submission" date="2023-11" db="EMBL/GenBank/DDBJ databases">
        <title>Genome assemblies of two species of porcelain crab, Petrolisthes cinctipes and Petrolisthes manimaculis (Anomura: Porcellanidae).</title>
        <authorList>
            <person name="Angst P."/>
        </authorList>
    </citation>
    <scope>NUCLEOTIDE SEQUENCE</scope>
    <source>
        <strain evidence="15">PB745_02</strain>
        <tissue evidence="15">Gill</tissue>
    </source>
</reference>
<evidence type="ECO:0000256" key="4">
    <source>
        <dbReference type="ARBA" id="ARBA00022583"/>
    </source>
</evidence>
<feature type="disulfide bond" evidence="12">
    <location>
        <begin position="183"/>
        <end position="195"/>
    </location>
</feature>
<dbReference type="PRINTS" id="PR00261">
    <property type="entry name" value="LDLRECEPTOR"/>
</dbReference>
<evidence type="ECO:0000259" key="14">
    <source>
        <dbReference type="SMART" id="SM00181"/>
    </source>
</evidence>
<feature type="disulfide bond" evidence="12">
    <location>
        <begin position="447"/>
        <end position="462"/>
    </location>
</feature>
<evidence type="ECO:0000259" key="13">
    <source>
        <dbReference type="SMART" id="SM00179"/>
    </source>
</evidence>
<dbReference type="FunFam" id="4.10.400.10:FF:000045">
    <property type="entry name" value="Low-density lipoprotein receptor-related protein 2"/>
    <property type="match status" value="1"/>
</dbReference>
<comment type="caution">
    <text evidence="15">The sequence shown here is derived from an EMBL/GenBank/DDBJ whole genome shotgun (WGS) entry which is preliminary data.</text>
</comment>
<keyword evidence="3" id="KW-0245">EGF-like domain</keyword>
<feature type="disulfide bond" evidence="12">
    <location>
        <begin position="559"/>
        <end position="577"/>
    </location>
</feature>
<dbReference type="InterPro" id="IPR001881">
    <property type="entry name" value="EGF-like_Ca-bd_dom"/>
</dbReference>
<dbReference type="InterPro" id="IPR000033">
    <property type="entry name" value="LDLR_classB_rpt"/>
</dbReference>
<keyword evidence="7" id="KW-1133">Transmembrane helix</keyword>
<dbReference type="InterPro" id="IPR049883">
    <property type="entry name" value="NOTCH1_EGF-like"/>
</dbReference>
<dbReference type="Gene3D" id="4.10.400.10">
    <property type="entry name" value="Low-density Lipoprotein Receptor"/>
    <property type="match status" value="11"/>
</dbReference>
<dbReference type="FunFam" id="4.10.400.10:FF:000011">
    <property type="entry name" value="Low-density lipoprotein receptor-related protein 1"/>
    <property type="match status" value="1"/>
</dbReference>
<feature type="disulfide bond" evidence="12">
    <location>
        <begin position="238"/>
        <end position="250"/>
    </location>
</feature>
<evidence type="ECO:0000256" key="3">
    <source>
        <dbReference type="ARBA" id="ARBA00022536"/>
    </source>
</evidence>
<comment type="subcellular location">
    <subcellularLocation>
        <location evidence="2">Endomembrane system</location>
    </subcellularLocation>
    <subcellularLocation>
        <location evidence="1">Membrane</location>
        <topology evidence="1">Single-pass membrane protein</topology>
    </subcellularLocation>
</comment>
<keyword evidence="11" id="KW-0325">Glycoprotein</keyword>
<keyword evidence="16" id="KW-1185">Reference proteome</keyword>
<dbReference type="Pfam" id="PF07645">
    <property type="entry name" value="EGF_CA"/>
    <property type="match status" value="1"/>
</dbReference>
<sequence>MEDVPSCASPSLLTNLPALDSGVTVQQEFWLKTNTVIRPDTKIAKVSSSNPTKEKMEIILEQGINPEGIAYDWTSKKIYWTDSANNSIYSMNSDGSNIVRIIQVERPRAIVLDPCRGHMYLTDWGRFGTAERQKCETNLCKINNGGCAQSCHPSTDNKVECKCNATLKLVNENKMCVPQNYRCNGNKFYCANGQCISRLWACDGSDDCGDNSDEDRNYCTYHTCSPNEDLLHCSDRSCPPNSFRCPNHRCIPGTWHCDGDDDCGDGVDEPGEYCKLDGRTCFGDLFTCDNGNCVPKIYICDGDNDCIDGSDEEDRHKCNNRKCDEETEFTCNANKQWGRAMCIPKKGQFRCSGKDDKCIPTYWKCDGEKDCADGTDEPPGDSCPERKCRPGIFQCLDGEGCAAPTQLCHGQSDCSDGSDENDCHIECNQLEFKCKTTGKCINIAWKCDGDKDCRDGSDEDDCHNRPCDKETEYHCHNGKCISKQWYCDLDNDYGDHSDEPAFLCRQKNCTEGWRKCPGRTNYRCIPEWLFCDGKDDCRDNTDEQPENCPKCHENGDFQCNNRHCIPKRWLCDFENDCGDNSDEEEEMMVSSSARQEHFRCDGERNCHDLSDELDCPPRYPGDRYCREEKFQCDNHLCVEMRDLCDGSNYTCNTLRRFQCNNHKCIPLYQKCDGIDNCGDGSDENNMTICSHRPRPCIFNEFRCANQKCIGSNKICDHADDCGDSSDELGCYTASNCTVGGCEQTCTDLKDGGYVCHCIRGFRISPNNPKICNDIDECAEFTHNCSQLCTNLNGTHACSCREGFVAEINGVCRLEQGAITLIYSDSPEIRAFNLTSHTAKYVIKGDSIESLDYEPVSGIVYWTDSYGKTIKRSYLPGSPERANVTMGYAQNLDIESRAKPTGMAVD</sequence>
<feature type="domain" description="EGF-like" evidence="14">
    <location>
        <begin position="426"/>
        <end position="463"/>
    </location>
</feature>
<dbReference type="CDD" id="cd00112">
    <property type="entry name" value="LDLa"/>
    <property type="match status" value="10"/>
</dbReference>
<feature type="disulfide bond" evidence="12">
    <location>
        <begin position="281"/>
        <end position="293"/>
    </location>
</feature>
<dbReference type="PANTHER" id="PTHR22722">
    <property type="entry name" value="LOW-DENSITY LIPOPROTEIN RECEPTOR-RELATED PROTEIN 2-RELATED"/>
    <property type="match status" value="1"/>
</dbReference>
<organism evidence="15 16">
    <name type="scientific">Petrolisthes manimaculis</name>
    <dbReference type="NCBI Taxonomy" id="1843537"/>
    <lineage>
        <taxon>Eukaryota</taxon>
        <taxon>Metazoa</taxon>
        <taxon>Ecdysozoa</taxon>
        <taxon>Arthropoda</taxon>
        <taxon>Crustacea</taxon>
        <taxon>Multicrustacea</taxon>
        <taxon>Malacostraca</taxon>
        <taxon>Eumalacostraca</taxon>
        <taxon>Eucarida</taxon>
        <taxon>Decapoda</taxon>
        <taxon>Pleocyemata</taxon>
        <taxon>Anomura</taxon>
        <taxon>Galatheoidea</taxon>
        <taxon>Porcellanidae</taxon>
        <taxon>Petrolisthes</taxon>
    </lineage>
</organism>
<feature type="domain" description="EGF-like calcium-binding" evidence="13">
    <location>
        <begin position="773"/>
        <end position="812"/>
    </location>
</feature>
<feature type="disulfide bond" evidence="12">
    <location>
        <begin position="715"/>
        <end position="730"/>
    </location>
</feature>
<dbReference type="GO" id="GO:0012505">
    <property type="term" value="C:endomembrane system"/>
    <property type="evidence" value="ECO:0007669"/>
    <property type="project" value="UniProtKB-SubCell"/>
</dbReference>
<dbReference type="SMART" id="SM00179">
    <property type="entry name" value="EGF_CA"/>
    <property type="match status" value="2"/>
</dbReference>
<evidence type="ECO:0000256" key="12">
    <source>
        <dbReference type="PROSITE-ProRule" id="PRU00124"/>
    </source>
</evidence>
<feature type="disulfide bond" evidence="12">
    <location>
        <begin position="245"/>
        <end position="263"/>
    </location>
</feature>
<evidence type="ECO:0000256" key="10">
    <source>
        <dbReference type="ARBA" id="ARBA00023170"/>
    </source>
</evidence>
<keyword evidence="10" id="KW-0675">Receptor</keyword>
<evidence type="ECO:0000256" key="5">
    <source>
        <dbReference type="ARBA" id="ARBA00022692"/>
    </source>
</evidence>
<evidence type="ECO:0000256" key="8">
    <source>
        <dbReference type="ARBA" id="ARBA00023136"/>
    </source>
</evidence>
<keyword evidence="6" id="KW-0677">Repeat</keyword>
<evidence type="ECO:0000256" key="11">
    <source>
        <dbReference type="ARBA" id="ARBA00023180"/>
    </source>
</evidence>
<dbReference type="Proteomes" id="UP001292094">
    <property type="component" value="Unassembled WGS sequence"/>
</dbReference>
<dbReference type="PANTHER" id="PTHR22722:SF14">
    <property type="entry name" value="MEGALIN, ISOFORM A"/>
    <property type="match status" value="1"/>
</dbReference>
<dbReference type="GO" id="GO:0043235">
    <property type="term" value="C:receptor complex"/>
    <property type="evidence" value="ECO:0007669"/>
    <property type="project" value="TreeGrafter"/>
</dbReference>
<dbReference type="InterPro" id="IPR036055">
    <property type="entry name" value="LDL_receptor-like_sf"/>
</dbReference>
<keyword evidence="4" id="KW-0254">Endocytosis</keyword>
<evidence type="ECO:0000313" key="16">
    <source>
        <dbReference type="Proteomes" id="UP001292094"/>
    </source>
</evidence>
<comment type="caution">
    <text evidence="12">Lacks conserved residue(s) required for the propagation of feature annotation.</text>
</comment>
<evidence type="ECO:0000256" key="2">
    <source>
        <dbReference type="ARBA" id="ARBA00004308"/>
    </source>
</evidence>
<evidence type="ECO:0000313" key="15">
    <source>
        <dbReference type="EMBL" id="KAK4328325.1"/>
    </source>
</evidence>
<dbReference type="GO" id="GO:0042562">
    <property type="term" value="F:hormone binding"/>
    <property type="evidence" value="ECO:0007669"/>
    <property type="project" value="TreeGrafter"/>
</dbReference>
<evidence type="ECO:0000256" key="7">
    <source>
        <dbReference type="ARBA" id="ARBA00022989"/>
    </source>
</evidence>
<dbReference type="InterPro" id="IPR023415">
    <property type="entry name" value="LDLR_class-A_CS"/>
</dbReference>
<dbReference type="Pfam" id="PF00058">
    <property type="entry name" value="Ldl_recept_b"/>
    <property type="match status" value="1"/>
</dbReference>
<dbReference type="GO" id="GO:0006898">
    <property type="term" value="P:receptor-mediated endocytosis"/>
    <property type="evidence" value="ECO:0007669"/>
    <property type="project" value="TreeGrafter"/>
</dbReference>
<dbReference type="InterPro" id="IPR051221">
    <property type="entry name" value="LDLR-related"/>
</dbReference>
<dbReference type="InterPro" id="IPR000742">
    <property type="entry name" value="EGF"/>
</dbReference>
<dbReference type="GO" id="GO:0005509">
    <property type="term" value="F:calcium ion binding"/>
    <property type="evidence" value="ECO:0007669"/>
    <property type="project" value="InterPro"/>
</dbReference>
<feature type="domain" description="EGF-like" evidence="14">
    <location>
        <begin position="776"/>
        <end position="812"/>
    </location>
</feature>
<evidence type="ECO:0000256" key="9">
    <source>
        <dbReference type="ARBA" id="ARBA00023157"/>
    </source>
</evidence>
<dbReference type="PROSITE" id="PS50068">
    <property type="entry name" value="LDLRA_2"/>
    <property type="match status" value="11"/>
</dbReference>
<keyword evidence="5" id="KW-0812">Transmembrane</keyword>
<keyword evidence="9 12" id="KW-1015">Disulfide bond</keyword>
<dbReference type="AlphaFoldDB" id="A0AAE1URR2"/>
<dbReference type="SUPFAM" id="SSF57424">
    <property type="entry name" value="LDL receptor-like module"/>
    <property type="match status" value="10"/>
</dbReference>
<feature type="disulfide bond" evidence="12">
    <location>
        <begin position="703"/>
        <end position="721"/>
    </location>
</feature>
<evidence type="ECO:0000256" key="6">
    <source>
        <dbReference type="ARBA" id="ARBA00022737"/>
    </source>
</evidence>
<name>A0AAE1URR2_9EUCA</name>